<evidence type="ECO:0000313" key="8">
    <source>
        <dbReference type="Proteomes" id="UP000315949"/>
    </source>
</evidence>
<dbReference type="InterPro" id="IPR005950">
    <property type="entry name" value="ModA"/>
</dbReference>
<organism evidence="7 8">
    <name type="scientific">Luteimonas wenzhouensis</name>
    <dbReference type="NCBI Taxonomy" id="2599615"/>
    <lineage>
        <taxon>Bacteria</taxon>
        <taxon>Pseudomonadati</taxon>
        <taxon>Pseudomonadota</taxon>
        <taxon>Gammaproteobacteria</taxon>
        <taxon>Lysobacterales</taxon>
        <taxon>Lysobacteraceae</taxon>
        <taxon>Luteimonas</taxon>
    </lineage>
</organism>
<evidence type="ECO:0000256" key="3">
    <source>
        <dbReference type="ARBA" id="ARBA00022723"/>
    </source>
</evidence>
<dbReference type="FunFam" id="3.40.190.10:FF:000035">
    <property type="entry name" value="Molybdate ABC transporter substrate-binding protein"/>
    <property type="match status" value="1"/>
</dbReference>
<feature type="binding site" evidence="6">
    <location>
        <position position="182"/>
    </location>
    <ligand>
        <name>molybdate</name>
        <dbReference type="ChEBI" id="CHEBI:36264"/>
    </ligand>
</feature>
<accession>A0A5C5U1E9</accession>
<feature type="binding site" evidence="6">
    <location>
        <position position="68"/>
    </location>
    <ligand>
        <name>molybdate</name>
        <dbReference type="ChEBI" id="CHEBI:36264"/>
    </ligand>
</feature>
<dbReference type="GO" id="GO:0030288">
    <property type="term" value="C:outer membrane-bounded periplasmic space"/>
    <property type="evidence" value="ECO:0007669"/>
    <property type="project" value="TreeGrafter"/>
</dbReference>
<proteinExistence type="inferred from homology"/>
<reference evidence="7 8" key="1">
    <citation type="submission" date="2019-07" db="EMBL/GenBank/DDBJ databases">
        <title>Luteimonas sp. YD-1 nov., isolated from acidic soil.</title>
        <authorList>
            <person name="Zhou J."/>
        </authorList>
    </citation>
    <scope>NUCLEOTIDE SEQUENCE [LARGE SCALE GENOMIC DNA]</scope>
    <source>
        <strain evidence="7 8">YD-1</strain>
    </source>
</reference>
<evidence type="ECO:0000256" key="4">
    <source>
        <dbReference type="ARBA" id="ARBA00022729"/>
    </source>
</evidence>
<name>A0A5C5U1E9_9GAMM</name>
<dbReference type="InterPro" id="IPR050682">
    <property type="entry name" value="ModA/WtpA"/>
</dbReference>
<dbReference type="OrthoDB" id="9785015at2"/>
<dbReference type="Proteomes" id="UP000315949">
    <property type="component" value="Unassembled WGS sequence"/>
</dbReference>
<keyword evidence="3 6" id="KW-0479">Metal-binding</keyword>
<dbReference type="GO" id="GO:1901359">
    <property type="term" value="F:tungstate binding"/>
    <property type="evidence" value="ECO:0007669"/>
    <property type="project" value="UniProtKB-ARBA"/>
</dbReference>
<sequence length="290" mass="29879">MPPPTRAPRPRLRPSPGAPRLGWPLCRRACRRALAALAALLLAACGGREGDGPEPAGPGPLVVFAAASLTESLEAAARAYTARSGQAVQVSFAGSPALARQIAQRAPADVFVSADTEWMDWLQQRGLVDPASRSGLLGNALVLVAHADNPAPGLALAPGVDLLPLLGGDGRLAVALTGSVPAGKHAQAALASLGAWPAVAPRLAETENVRAALLLVARGEAPLGVVYATDAKAEPRVRVLGTFPPESHPEIVYPVARVAASRHPMAGDFVQWLGSPEAAAIFLDHGFVLR</sequence>
<dbReference type="RefSeq" id="WP_146312437.1">
    <property type="nucleotide sequence ID" value="NZ_VOHE01000003.1"/>
</dbReference>
<dbReference type="GO" id="GO:0030973">
    <property type="term" value="F:molybdate ion binding"/>
    <property type="evidence" value="ECO:0007669"/>
    <property type="project" value="TreeGrafter"/>
</dbReference>
<evidence type="ECO:0000256" key="5">
    <source>
        <dbReference type="ARBA" id="ARBA00062515"/>
    </source>
</evidence>
<dbReference type="AlphaFoldDB" id="A0A5C5U1E9"/>
<dbReference type="PANTHER" id="PTHR30632">
    <property type="entry name" value="MOLYBDATE-BINDING PERIPLASMIC PROTEIN"/>
    <property type="match status" value="1"/>
</dbReference>
<evidence type="ECO:0000256" key="1">
    <source>
        <dbReference type="ARBA" id="ARBA00009175"/>
    </source>
</evidence>
<feature type="binding site" evidence="6">
    <location>
        <position position="209"/>
    </location>
    <ligand>
        <name>molybdate</name>
        <dbReference type="ChEBI" id="CHEBI:36264"/>
    </ligand>
</feature>
<dbReference type="GO" id="GO:0015689">
    <property type="term" value="P:molybdate ion transport"/>
    <property type="evidence" value="ECO:0007669"/>
    <property type="project" value="InterPro"/>
</dbReference>
<protein>
    <submittedName>
        <fullName evidence="7">Molybdate ABC transporter substrate-binding protein</fullName>
    </submittedName>
</protein>
<dbReference type="PANTHER" id="PTHR30632:SF17">
    <property type="entry name" value="MOLYBDATE-BINDING PROTEIN MODA"/>
    <property type="match status" value="1"/>
</dbReference>
<keyword evidence="2 6" id="KW-0500">Molybdenum</keyword>
<comment type="caution">
    <text evidence="7">The sequence shown here is derived from an EMBL/GenBank/DDBJ whole genome shotgun (WGS) entry which is preliminary data.</text>
</comment>
<dbReference type="Gene3D" id="3.40.190.10">
    <property type="entry name" value="Periplasmic binding protein-like II"/>
    <property type="match status" value="2"/>
</dbReference>
<keyword evidence="8" id="KW-1185">Reference proteome</keyword>
<dbReference type="SUPFAM" id="SSF53850">
    <property type="entry name" value="Periplasmic binding protein-like II"/>
    <property type="match status" value="1"/>
</dbReference>
<comment type="similarity">
    <text evidence="1">Belongs to the bacterial solute-binding protein ModA family.</text>
</comment>
<evidence type="ECO:0000256" key="2">
    <source>
        <dbReference type="ARBA" id="ARBA00022505"/>
    </source>
</evidence>
<keyword evidence="4" id="KW-0732">Signal</keyword>
<dbReference type="PIRSF" id="PIRSF004846">
    <property type="entry name" value="ModA"/>
    <property type="match status" value="1"/>
</dbReference>
<feature type="binding site" evidence="6">
    <location>
        <position position="227"/>
    </location>
    <ligand>
        <name>molybdate</name>
        <dbReference type="ChEBI" id="CHEBI:36264"/>
    </ligand>
</feature>
<dbReference type="GO" id="GO:0046872">
    <property type="term" value="F:metal ion binding"/>
    <property type="evidence" value="ECO:0007669"/>
    <property type="project" value="UniProtKB-KW"/>
</dbReference>
<gene>
    <name evidence="7" type="primary">modA</name>
    <name evidence="7" type="ORF">FQY79_08345</name>
</gene>
<evidence type="ECO:0000256" key="6">
    <source>
        <dbReference type="PIRSR" id="PIRSR004846-1"/>
    </source>
</evidence>
<evidence type="ECO:0000313" key="7">
    <source>
        <dbReference type="EMBL" id="TWT19816.1"/>
    </source>
</evidence>
<dbReference type="EMBL" id="VOHE01000003">
    <property type="protein sequence ID" value="TWT19816.1"/>
    <property type="molecule type" value="Genomic_DNA"/>
</dbReference>
<comment type="subunit">
    <text evidence="5">The complex is composed of two ATP-binding proteins (ModC), two transmembrane proteins (ModB) and a solute-binding protein (ModA).</text>
</comment>
<dbReference type="NCBIfam" id="TIGR01256">
    <property type="entry name" value="modA"/>
    <property type="match status" value="1"/>
</dbReference>
<dbReference type="Pfam" id="PF13531">
    <property type="entry name" value="SBP_bac_11"/>
    <property type="match status" value="1"/>
</dbReference>
<feature type="binding site" evidence="6">
    <location>
        <position position="95"/>
    </location>
    <ligand>
        <name>molybdate</name>
        <dbReference type="ChEBI" id="CHEBI:36264"/>
    </ligand>
</feature>